<accession>A0AAE0YDZ1</accession>
<feature type="region of interest" description="Disordered" evidence="1">
    <location>
        <begin position="1"/>
        <end position="20"/>
    </location>
</feature>
<keyword evidence="3" id="KW-1185">Reference proteome</keyword>
<reference evidence="2" key="1">
    <citation type="journal article" date="2023" name="G3 (Bethesda)">
        <title>A reference genome for the long-term kleptoplast-retaining sea slug Elysia crispata morphotype clarki.</title>
        <authorList>
            <person name="Eastman K.E."/>
            <person name="Pendleton A.L."/>
            <person name="Shaikh M.A."/>
            <person name="Suttiyut T."/>
            <person name="Ogas R."/>
            <person name="Tomko P."/>
            <person name="Gavelis G."/>
            <person name="Widhalm J.R."/>
            <person name="Wisecaver J.H."/>
        </authorList>
    </citation>
    <scope>NUCLEOTIDE SEQUENCE</scope>
    <source>
        <strain evidence="2">ECLA1</strain>
    </source>
</reference>
<protein>
    <submittedName>
        <fullName evidence="2">Uncharacterized protein</fullName>
    </submittedName>
</protein>
<comment type="caution">
    <text evidence="2">The sequence shown here is derived from an EMBL/GenBank/DDBJ whole genome shotgun (WGS) entry which is preliminary data.</text>
</comment>
<evidence type="ECO:0000313" key="2">
    <source>
        <dbReference type="EMBL" id="KAK3742635.1"/>
    </source>
</evidence>
<dbReference type="AlphaFoldDB" id="A0AAE0YDZ1"/>
<evidence type="ECO:0000256" key="1">
    <source>
        <dbReference type="SAM" id="MobiDB-lite"/>
    </source>
</evidence>
<organism evidence="2 3">
    <name type="scientific">Elysia crispata</name>
    <name type="common">lettuce slug</name>
    <dbReference type="NCBI Taxonomy" id="231223"/>
    <lineage>
        <taxon>Eukaryota</taxon>
        <taxon>Metazoa</taxon>
        <taxon>Spiralia</taxon>
        <taxon>Lophotrochozoa</taxon>
        <taxon>Mollusca</taxon>
        <taxon>Gastropoda</taxon>
        <taxon>Heterobranchia</taxon>
        <taxon>Euthyneura</taxon>
        <taxon>Panpulmonata</taxon>
        <taxon>Sacoglossa</taxon>
        <taxon>Placobranchoidea</taxon>
        <taxon>Plakobranchidae</taxon>
        <taxon>Elysia</taxon>
    </lineage>
</organism>
<proteinExistence type="predicted"/>
<feature type="compositionally biased region" description="Basic and acidic residues" evidence="1">
    <location>
        <begin position="9"/>
        <end position="19"/>
    </location>
</feature>
<name>A0AAE0YDZ1_9GAST</name>
<gene>
    <name evidence="2" type="ORF">RRG08_025582</name>
</gene>
<sequence length="137" mass="15323">MRRGAGVGREQRANGLERKARLKSWSSGPVWPMSGPQLLSLIVQSGALLTYLGPAYGRRAPTIVRLALKENALVEKWLVNMFLLKSLTALPHRTSVYDQKKKRKTISVTSSEASRDQWNVEMVCRGVPAPEVPRRGR</sequence>
<dbReference type="EMBL" id="JAWDGP010006345">
    <property type="protein sequence ID" value="KAK3742635.1"/>
    <property type="molecule type" value="Genomic_DNA"/>
</dbReference>
<dbReference type="Proteomes" id="UP001283361">
    <property type="component" value="Unassembled WGS sequence"/>
</dbReference>
<evidence type="ECO:0000313" key="3">
    <source>
        <dbReference type="Proteomes" id="UP001283361"/>
    </source>
</evidence>